<evidence type="ECO:0000313" key="2">
    <source>
        <dbReference type="EMBL" id="CAF4199154.1"/>
    </source>
</evidence>
<dbReference type="EMBL" id="CAJOBE010016317">
    <property type="protein sequence ID" value="CAF4199154.1"/>
    <property type="molecule type" value="Genomic_DNA"/>
</dbReference>
<name>A0A820BDH6_9BILA</name>
<dbReference type="AlphaFoldDB" id="A0A820BDH6"/>
<reference evidence="2" key="1">
    <citation type="submission" date="2021-02" db="EMBL/GenBank/DDBJ databases">
        <authorList>
            <person name="Nowell W R."/>
        </authorList>
    </citation>
    <scope>NUCLEOTIDE SEQUENCE</scope>
</reference>
<comment type="caution">
    <text evidence="2">The sequence shown here is derived from an EMBL/GenBank/DDBJ whole genome shotgun (WGS) entry which is preliminary data.</text>
</comment>
<accession>A0A820BDH6</accession>
<feature type="compositionally biased region" description="Polar residues" evidence="1">
    <location>
        <begin position="32"/>
        <end position="63"/>
    </location>
</feature>
<sequence>MTSPSRSENKSIRTTTKRNTPVAKTRPPCTDMSITPVPSSESSNKMTTRSQVRSNNTNINYSIDTEIINKRERQRKSQSNQRTPEIVENIINIFKLLG</sequence>
<feature type="compositionally biased region" description="Polar residues" evidence="1">
    <location>
        <begin position="1"/>
        <end position="19"/>
    </location>
</feature>
<organism evidence="2 3">
    <name type="scientific">Rotaria sordida</name>
    <dbReference type="NCBI Taxonomy" id="392033"/>
    <lineage>
        <taxon>Eukaryota</taxon>
        <taxon>Metazoa</taxon>
        <taxon>Spiralia</taxon>
        <taxon>Gnathifera</taxon>
        <taxon>Rotifera</taxon>
        <taxon>Eurotatoria</taxon>
        <taxon>Bdelloidea</taxon>
        <taxon>Philodinida</taxon>
        <taxon>Philodinidae</taxon>
        <taxon>Rotaria</taxon>
    </lineage>
</organism>
<dbReference type="Proteomes" id="UP000663874">
    <property type="component" value="Unassembled WGS sequence"/>
</dbReference>
<proteinExistence type="predicted"/>
<gene>
    <name evidence="2" type="ORF">FNK824_LOCUS36168</name>
</gene>
<feature type="region of interest" description="Disordered" evidence="1">
    <location>
        <begin position="1"/>
        <end position="85"/>
    </location>
</feature>
<evidence type="ECO:0000313" key="3">
    <source>
        <dbReference type="Proteomes" id="UP000663874"/>
    </source>
</evidence>
<protein>
    <submittedName>
        <fullName evidence="2">Uncharacterized protein</fullName>
    </submittedName>
</protein>
<evidence type="ECO:0000256" key="1">
    <source>
        <dbReference type="SAM" id="MobiDB-lite"/>
    </source>
</evidence>